<evidence type="ECO:0000313" key="5">
    <source>
        <dbReference type="Proteomes" id="UP000274327"/>
    </source>
</evidence>
<protein>
    <submittedName>
        <fullName evidence="4">HNH endonuclease</fullName>
    </submittedName>
</protein>
<evidence type="ECO:0000256" key="2">
    <source>
        <dbReference type="SAM" id="MobiDB-lite"/>
    </source>
</evidence>
<dbReference type="Pfam" id="PF01844">
    <property type="entry name" value="HNH"/>
    <property type="match status" value="1"/>
</dbReference>
<feature type="region of interest" description="Disordered" evidence="2">
    <location>
        <begin position="95"/>
        <end position="122"/>
    </location>
</feature>
<comment type="caution">
    <text evidence="4">The sequence shown here is derived from an EMBL/GenBank/DDBJ whole genome shotgun (WGS) entry which is preliminary data.</text>
</comment>
<dbReference type="Gene3D" id="1.10.30.50">
    <property type="match status" value="1"/>
</dbReference>
<dbReference type="InterPro" id="IPR003615">
    <property type="entry name" value="HNH_nuc"/>
</dbReference>
<gene>
    <name evidence="4" type="ORF">DS079_13700</name>
</gene>
<organism evidence="4 5">
    <name type="scientific">Brachybacterium paraconglomeratum</name>
    <dbReference type="NCBI Taxonomy" id="173362"/>
    <lineage>
        <taxon>Bacteria</taxon>
        <taxon>Bacillati</taxon>
        <taxon>Actinomycetota</taxon>
        <taxon>Actinomycetes</taxon>
        <taxon>Micrococcales</taxon>
        <taxon>Dermabacteraceae</taxon>
        <taxon>Brachybacterium</taxon>
    </lineage>
</organism>
<dbReference type="Proteomes" id="UP000274327">
    <property type="component" value="Unassembled WGS sequence"/>
</dbReference>
<keyword evidence="4" id="KW-0540">Nuclease</keyword>
<feature type="compositionally biased region" description="Gly residues" evidence="2">
    <location>
        <begin position="489"/>
        <end position="498"/>
    </location>
</feature>
<dbReference type="InterPro" id="IPR003870">
    <property type="entry name" value="DUF222"/>
</dbReference>
<dbReference type="Pfam" id="PF02720">
    <property type="entry name" value="DUF222"/>
    <property type="match status" value="1"/>
</dbReference>
<dbReference type="GO" id="GO:0004519">
    <property type="term" value="F:endonuclease activity"/>
    <property type="evidence" value="ECO:0007669"/>
    <property type="project" value="UniProtKB-KW"/>
</dbReference>
<dbReference type="GO" id="GO:0003676">
    <property type="term" value="F:nucleic acid binding"/>
    <property type="evidence" value="ECO:0007669"/>
    <property type="project" value="InterPro"/>
</dbReference>
<dbReference type="SMART" id="SM00507">
    <property type="entry name" value="HNHc"/>
    <property type="match status" value="1"/>
</dbReference>
<dbReference type="GeneID" id="78122070"/>
<reference evidence="4 5" key="1">
    <citation type="submission" date="2018-07" db="EMBL/GenBank/DDBJ databases">
        <title>Brachybacteriurn paraconglorneratum KCTC 9916.</title>
        <authorList>
            <person name="Li Y."/>
        </authorList>
    </citation>
    <scope>NUCLEOTIDE SEQUENCE [LARGE SCALE GENOMIC DNA]</scope>
    <source>
        <strain evidence="4 5">KCTC 9916</strain>
    </source>
</reference>
<accession>A0A3R8SNJ8</accession>
<keyword evidence="4" id="KW-0255">Endonuclease</keyword>
<dbReference type="GO" id="GO:0008270">
    <property type="term" value="F:zinc ion binding"/>
    <property type="evidence" value="ECO:0007669"/>
    <property type="project" value="InterPro"/>
</dbReference>
<evidence type="ECO:0000313" key="4">
    <source>
        <dbReference type="EMBL" id="RRR17632.1"/>
    </source>
</evidence>
<feature type="region of interest" description="Disordered" evidence="2">
    <location>
        <begin position="455"/>
        <end position="566"/>
    </location>
</feature>
<feature type="compositionally biased region" description="Low complexity" evidence="2">
    <location>
        <begin position="533"/>
        <end position="546"/>
    </location>
</feature>
<feature type="domain" description="HNH nuclease" evidence="3">
    <location>
        <begin position="393"/>
        <end position="443"/>
    </location>
</feature>
<comment type="similarity">
    <text evidence="1">Belongs to the Rv1128c/1148c/1588c/1702c/1945/3466 family.</text>
</comment>
<proteinExistence type="inferred from homology"/>
<dbReference type="CDD" id="cd00085">
    <property type="entry name" value="HNHc"/>
    <property type="match status" value="1"/>
</dbReference>
<feature type="compositionally biased region" description="Low complexity" evidence="2">
    <location>
        <begin position="477"/>
        <end position="488"/>
    </location>
</feature>
<dbReference type="RefSeq" id="WP_126988410.1">
    <property type="nucleotide sequence ID" value="NZ_ML133859.1"/>
</dbReference>
<evidence type="ECO:0000256" key="1">
    <source>
        <dbReference type="ARBA" id="ARBA00023450"/>
    </source>
</evidence>
<name>A0A3R8SNJ8_9MICO</name>
<keyword evidence="4" id="KW-0378">Hydrolase</keyword>
<evidence type="ECO:0000259" key="3">
    <source>
        <dbReference type="SMART" id="SM00507"/>
    </source>
</evidence>
<keyword evidence="5" id="KW-1185">Reference proteome</keyword>
<dbReference type="AlphaFoldDB" id="A0A3R8SNJ8"/>
<dbReference type="InterPro" id="IPR002711">
    <property type="entry name" value="HNH"/>
</dbReference>
<sequence>MTSAPWFPGSSGEDAPEETLAALRRTDPVGLAQHLGDLAFLLQGLAGDPAELFTTEGRARREFSDLLGAIQASRGALDSLEARAVIALQETTRRERWEQARDDAAHEDAATPSRSRIEKEADGSTVTDISLITRRSPHMAGRTLASARRLVATLPRIMSALAAGQIGGDAAYAVADASAVLEPDLAREVDRILGERLPELDGAGTRRWRDAVATVAGELDPEGAALRHRRARRDRHVTMTPGQHGMATLTARLSALDAQQIRRRLSREAERRRAAGDRSGHSAVMADALVDAVLRPEEGAPPVTLEVGVIITDRSLFSPDAGDVAHLEGYGAVPAEAVREQLLACTTPPAAGERDPFGPDGEDVRATLRRLYSHPTADELITMDAASRPFPPAMRRFLSRRDTTCRGPFCNAQIRQYDHIVPVSRGGPTSLDNGQGACAHCNKKEQLAARVERVENPALPGHRVRWTGHSGAVRETGPTPLRGPSGRSGSSGRGGASGREGSSGPDGTSGLEGLSGPDVTSGLEGLSGRAESSDQGAASDRGAASGRADEPGGAPDDGPSGEERRL</sequence>
<dbReference type="EMBL" id="QOCI01000012">
    <property type="protein sequence ID" value="RRR17632.1"/>
    <property type="molecule type" value="Genomic_DNA"/>
</dbReference>